<dbReference type="SMART" id="SM01349">
    <property type="entry name" value="TOG"/>
    <property type="match status" value="1"/>
</dbReference>
<evidence type="ECO:0000256" key="6">
    <source>
        <dbReference type="ARBA" id="ARBA00022927"/>
    </source>
</evidence>
<dbReference type="PROSITE" id="PS50077">
    <property type="entry name" value="HEAT_REPEAT"/>
    <property type="match status" value="1"/>
</dbReference>
<comment type="subcellular location">
    <subcellularLocation>
        <location evidence="2">Cytoplasm</location>
    </subcellularLocation>
    <subcellularLocation>
        <location evidence="1">Nucleus</location>
    </subcellularLocation>
</comment>
<comment type="caution">
    <text evidence="11">The sequence shown here is derived from an EMBL/GenBank/DDBJ whole genome shotgun (WGS) entry which is preliminary data.</text>
</comment>
<evidence type="ECO:0000256" key="2">
    <source>
        <dbReference type="ARBA" id="ARBA00004496"/>
    </source>
</evidence>
<dbReference type="GO" id="GO:0006606">
    <property type="term" value="P:protein import into nucleus"/>
    <property type="evidence" value="ECO:0007669"/>
    <property type="project" value="InterPro"/>
</dbReference>
<name>A0AAV9IPA9_CYACA</name>
<keyword evidence="9" id="KW-0175">Coiled coil</keyword>
<dbReference type="SUPFAM" id="SSF48371">
    <property type="entry name" value="ARM repeat"/>
    <property type="match status" value="2"/>
</dbReference>
<keyword evidence="4" id="KW-0963">Cytoplasm</keyword>
<feature type="coiled-coil region" evidence="9">
    <location>
        <begin position="870"/>
        <end position="897"/>
    </location>
</feature>
<dbReference type="Pfam" id="PF25574">
    <property type="entry name" value="TPR_IMB1"/>
    <property type="match status" value="1"/>
</dbReference>
<proteinExistence type="predicted"/>
<dbReference type="InterPro" id="IPR041389">
    <property type="entry name" value="Importin_rep_6"/>
</dbReference>
<dbReference type="InterPro" id="IPR011989">
    <property type="entry name" value="ARM-like"/>
</dbReference>
<dbReference type="EMBL" id="JANCYW010000001">
    <property type="protein sequence ID" value="KAK4534092.1"/>
    <property type="molecule type" value="Genomic_DNA"/>
</dbReference>
<feature type="repeat" description="HEAT" evidence="8">
    <location>
        <begin position="484"/>
        <end position="522"/>
    </location>
</feature>
<dbReference type="InterPro" id="IPR034085">
    <property type="entry name" value="TOG"/>
</dbReference>
<evidence type="ECO:0000259" key="10">
    <source>
        <dbReference type="SMART" id="SM01349"/>
    </source>
</evidence>
<gene>
    <name evidence="11" type="ORF">CDCA_CDCA01G0117</name>
</gene>
<evidence type="ECO:0000313" key="12">
    <source>
        <dbReference type="Proteomes" id="UP001301350"/>
    </source>
</evidence>
<keyword evidence="7" id="KW-0539">Nucleus</keyword>
<dbReference type="Gene3D" id="1.25.10.10">
    <property type="entry name" value="Leucine-rich Repeat Variant"/>
    <property type="match status" value="1"/>
</dbReference>
<keyword evidence="3" id="KW-0813">Transport</keyword>
<evidence type="ECO:0000256" key="8">
    <source>
        <dbReference type="PROSITE-ProRule" id="PRU00103"/>
    </source>
</evidence>
<keyword evidence="6" id="KW-0653">Protein transport</keyword>
<evidence type="ECO:0000256" key="1">
    <source>
        <dbReference type="ARBA" id="ARBA00004123"/>
    </source>
</evidence>
<organism evidence="11 12">
    <name type="scientific">Cyanidium caldarium</name>
    <name type="common">Red alga</name>
    <dbReference type="NCBI Taxonomy" id="2771"/>
    <lineage>
        <taxon>Eukaryota</taxon>
        <taxon>Rhodophyta</taxon>
        <taxon>Bangiophyceae</taxon>
        <taxon>Cyanidiales</taxon>
        <taxon>Cyanidiaceae</taxon>
        <taxon>Cyanidium</taxon>
    </lineage>
</organism>
<evidence type="ECO:0000256" key="3">
    <source>
        <dbReference type="ARBA" id="ARBA00022448"/>
    </source>
</evidence>
<dbReference type="InterPro" id="IPR021133">
    <property type="entry name" value="HEAT_type_2"/>
</dbReference>
<evidence type="ECO:0000256" key="9">
    <source>
        <dbReference type="SAM" id="Coils"/>
    </source>
</evidence>
<dbReference type="PANTHER" id="PTHR10527">
    <property type="entry name" value="IMPORTIN BETA"/>
    <property type="match status" value="1"/>
</dbReference>
<feature type="domain" description="TOG" evidence="10">
    <location>
        <begin position="389"/>
        <end position="632"/>
    </location>
</feature>
<keyword evidence="5" id="KW-0677">Repeat</keyword>
<dbReference type="AlphaFoldDB" id="A0AAV9IPA9"/>
<reference evidence="11 12" key="1">
    <citation type="submission" date="2022-07" db="EMBL/GenBank/DDBJ databases">
        <title>Genome-wide signatures of adaptation to extreme environments.</title>
        <authorList>
            <person name="Cho C.H."/>
            <person name="Yoon H.S."/>
        </authorList>
    </citation>
    <scope>NUCLEOTIDE SEQUENCE [LARGE SCALE GENOMIC DNA]</scope>
    <source>
        <strain evidence="11 12">DBV 063 E5</strain>
    </source>
</reference>
<evidence type="ECO:0000256" key="5">
    <source>
        <dbReference type="ARBA" id="ARBA00022737"/>
    </source>
</evidence>
<dbReference type="GO" id="GO:0005634">
    <property type="term" value="C:nucleus"/>
    <property type="evidence" value="ECO:0007669"/>
    <property type="project" value="UniProtKB-SubCell"/>
</dbReference>
<evidence type="ECO:0000256" key="7">
    <source>
        <dbReference type="ARBA" id="ARBA00023242"/>
    </source>
</evidence>
<dbReference type="GO" id="GO:0005737">
    <property type="term" value="C:cytoplasm"/>
    <property type="evidence" value="ECO:0007669"/>
    <property type="project" value="UniProtKB-SubCell"/>
</dbReference>
<dbReference type="Pfam" id="PF25780">
    <property type="entry name" value="TPR_IPO5"/>
    <property type="match status" value="1"/>
</dbReference>
<dbReference type="InterPro" id="IPR016024">
    <property type="entry name" value="ARM-type_fold"/>
</dbReference>
<dbReference type="InterPro" id="IPR058584">
    <property type="entry name" value="IMB1_TNPO1-like_TPR"/>
</dbReference>
<dbReference type="Pfam" id="PF18829">
    <property type="entry name" value="Importin_rep_6"/>
    <property type="match status" value="1"/>
</dbReference>
<dbReference type="InterPro" id="IPR040122">
    <property type="entry name" value="Importin_beta"/>
</dbReference>
<dbReference type="Pfam" id="PF18808">
    <property type="entry name" value="Importin_rep_4"/>
    <property type="match status" value="1"/>
</dbReference>
<accession>A0AAV9IPA9</accession>
<dbReference type="InterPro" id="IPR041653">
    <property type="entry name" value="Importin_rep_4"/>
</dbReference>
<sequence>MNRQDAVPPLTSQVAQLLRQLQTSDTTTIRAGESELDALASGNPLELYDALSYLSTAPAAALGVADAVAASPVRSSAAVILRQRVVALDSAALERGALELLARCRDRALTALQSVQEEYLSSELRKLCAVVAALGGMALVCAVPSTPAEGDEADRRVAPWPELLPAVYALAKSEAARQRAAGLYLLSSLIDYLDEDALEPHLLPLHEVLSAALSDADPEVRTNAVAALRALLLVAENKVCLKFTDLIPGVLGAVSFSLSAFDEDDTRKMIEELIEVAQGEPAFFRAQLGAVVDAMVQIASSDALEDETRQVALEFLTVCAEQLRGPCRRLPQFRNQVISICMKMMTEIEDKQEWYTTDSVVSTEGGGEEENDDYSNADAGQGAIDRIALALGGKTVLPAASQLVQQFLQQRDDWRYRHAAVMTINQIGEGCRKQMESQLGEVLNLVLGRFSDPHPRVRWAAINCMGQMSTDFGGVLQRKYHAMVVPALVSAMDDSCHRVRSHAAAALINFCDEASASAVTPYLDTLVAKLMTLLNSNSRLAQEQAMTAVAAVAGCVDTAFEKYYESFMPPLKGLLRQSTGGDKRMRLMRGKTMECITLIGVAVGGDRFGADADEVMQILVENQRSMQFEPDDPQIGYMMQAYARICKSLGERFVPYLPYVMPALCETASHKPDIQVFPGGDADENGDGLVGSAAAAATAAGGSGNTTDANAPSEDGFATVEFGDKKIGIRTSALEDRSTAMSILSSFMSDLKGALFPYLEQLTQITVDNLTFWYQDMCRQYAANTMPELVTCAKDHFERAGQPQQAVAAVRELMAYLLPKVCAAARDEPEVEVQSHMIEAVGSILERAGPAVLQADTCLDVARFLIDMLKEREERVRERLLTRVEDSEIDEDELQNLEEADEWDDAVLSECADVVRSALVNAGATGFVVAFEAMLEPTAASEEHAAAGEATTTAAGSGAAVATPAAAATATSLAQLFASMLAQERPAAERRAGLCAWAYWIAHGGERGQAYIQQVFPAFALYLNDAEAEVRQAAAYGIGMSAQRCEAGLFSTLCGAHPVIAALEHMVRHQAAREDDASEEAADNAASALLRVALHQPQCLRPRETLPAVLAYLPLQVDTEEANAVVELLVGALRNHHALLKQVSSEEVTLALARQVTAIDEYLEAEPARAAREAFAQADPRLMQRIAMEMRNTGGVDEYEALQRFLQAGHA</sequence>
<dbReference type="InterPro" id="IPR057672">
    <property type="entry name" value="TPR_IPO4/5"/>
</dbReference>
<protein>
    <recommendedName>
        <fullName evidence="10">TOG domain-containing protein</fullName>
    </recommendedName>
</protein>
<keyword evidence="12" id="KW-1185">Reference proteome</keyword>
<evidence type="ECO:0000313" key="11">
    <source>
        <dbReference type="EMBL" id="KAK4534092.1"/>
    </source>
</evidence>
<dbReference type="Proteomes" id="UP001301350">
    <property type="component" value="Unassembled WGS sequence"/>
</dbReference>
<evidence type="ECO:0000256" key="4">
    <source>
        <dbReference type="ARBA" id="ARBA00022490"/>
    </source>
</evidence>